<dbReference type="Gene3D" id="3.40.50.1820">
    <property type="entry name" value="alpha/beta hydrolase"/>
    <property type="match status" value="1"/>
</dbReference>
<name>A0A645BKA6_9ZZZZ</name>
<sequence>MNKQNVLIQNIPAIIWGEKGSKMFVAVHGNMSNKSDTPICILAEEAVSLGYQVLSFDLPQHGDRKHQQTLCKVQNCVHDLSKIVDFAKMHSPEISLFACSMGAYFSLLAYKDITLKQSLFLSPVVDMSRIIDNMMTWFQISKEQLKAEQEILTPIGETLYWDYYCYTKENPIVSWANPTSILYGKEDNLCEFDFVSSFANKFDCALDVMESGEHYFHTPEQLNYFRQWLKKHLTKKG</sequence>
<comment type="caution">
    <text evidence="1">The sequence shown here is derived from an EMBL/GenBank/DDBJ whole genome shotgun (WGS) entry which is preliminary data.</text>
</comment>
<protein>
    <submittedName>
        <fullName evidence="1">IS1595 family transposase</fullName>
    </submittedName>
</protein>
<evidence type="ECO:0000313" key="1">
    <source>
        <dbReference type="EMBL" id="MPM65900.1"/>
    </source>
</evidence>
<organism evidence="1">
    <name type="scientific">bioreactor metagenome</name>
    <dbReference type="NCBI Taxonomy" id="1076179"/>
    <lineage>
        <taxon>unclassified sequences</taxon>
        <taxon>metagenomes</taxon>
        <taxon>ecological metagenomes</taxon>
    </lineage>
</organism>
<gene>
    <name evidence="1" type="ORF">SDC9_112804</name>
</gene>
<dbReference type="AlphaFoldDB" id="A0A645BKA6"/>
<reference evidence="1" key="1">
    <citation type="submission" date="2019-08" db="EMBL/GenBank/DDBJ databases">
        <authorList>
            <person name="Kucharzyk K."/>
            <person name="Murdoch R.W."/>
            <person name="Higgins S."/>
            <person name="Loffler F."/>
        </authorList>
    </citation>
    <scope>NUCLEOTIDE SEQUENCE</scope>
</reference>
<dbReference type="SUPFAM" id="SSF53474">
    <property type="entry name" value="alpha/beta-Hydrolases"/>
    <property type="match status" value="1"/>
</dbReference>
<accession>A0A645BKA6</accession>
<dbReference type="EMBL" id="VSSQ01020777">
    <property type="protein sequence ID" value="MPM65900.1"/>
    <property type="molecule type" value="Genomic_DNA"/>
</dbReference>
<dbReference type="InterPro" id="IPR029058">
    <property type="entry name" value="AB_hydrolase_fold"/>
</dbReference>
<proteinExistence type="predicted"/>